<feature type="region of interest" description="Disordered" evidence="1">
    <location>
        <begin position="137"/>
        <end position="268"/>
    </location>
</feature>
<dbReference type="AlphaFoldDB" id="A0AAW2RJK4"/>
<dbReference type="InterPro" id="IPR016477">
    <property type="entry name" value="Fructo-/Ketosamine-3-kinase"/>
</dbReference>
<reference evidence="2" key="2">
    <citation type="journal article" date="2024" name="Plant">
        <title>Genomic evolution and insights into agronomic trait innovations of Sesamum species.</title>
        <authorList>
            <person name="Miao H."/>
            <person name="Wang L."/>
            <person name="Qu L."/>
            <person name="Liu H."/>
            <person name="Sun Y."/>
            <person name="Le M."/>
            <person name="Wang Q."/>
            <person name="Wei S."/>
            <person name="Zheng Y."/>
            <person name="Lin W."/>
            <person name="Duan Y."/>
            <person name="Cao H."/>
            <person name="Xiong S."/>
            <person name="Wang X."/>
            <person name="Wei L."/>
            <person name="Li C."/>
            <person name="Ma Q."/>
            <person name="Ju M."/>
            <person name="Zhao R."/>
            <person name="Li G."/>
            <person name="Mu C."/>
            <person name="Tian Q."/>
            <person name="Mei H."/>
            <person name="Zhang T."/>
            <person name="Gao T."/>
            <person name="Zhang H."/>
        </authorList>
    </citation>
    <scope>NUCLEOTIDE SEQUENCE</scope>
    <source>
        <strain evidence="2">G01</strain>
    </source>
</reference>
<dbReference type="Gene3D" id="3.90.1200.10">
    <property type="match status" value="1"/>
</dbReference>
<organism evidence="2">
    <name type="scientific">Sesamum angustifolium</name>
    <dbReference type="NCBI Taxonomy" id="2727405"/>
    <lineage>
        <taxon>Eukaryota</taxon>
        <taxon>Viridiplantae</taxon>
        <taxon>Streptophyta</taxon>
        <taxon>Embryophyta</taxon>
        <taxon>Tracheophyta</taxon>
        <taxon>Spermatophyta</taxon>
        <taxon>Magnoliopsida</taxon>
        <taxon>eudicotyledons</taxon>
        <taxon>Gunneridae</taxon>
        <taxon>Pentapetalae</taxon>
        <taxon>asterids</taxon>
        <taxon>lamiids</taxon>
        <taxon>Lamiales</taxon>
        <taxon>Pedaliaceae</taxon>
        <taxon>Sesamum</taxon>
    </lineage>
</organism>
<feature type="compositionally biased region" description="Polar residues" evidence="1">
    <location>
        <begin position="163"/>
        <end position="174"/>
    </location>
</feature>
<evidence type="ECO:0000256" key="1">
    <source>
        <dbReference type="SAM" id="MobiDB-lite"/>
    </source>
</evidence>
<name>A0AAW2RJK4_9LAMI</name>
<feature type="compositionally biased region" description="Polar residues" evidence="1">
    <location>
        <begin position="219"/>
        <end position="231"/>
    </location>
</feature>
<dbReference type="EMBL" id="JACGWK010000001">
    <property type="protein sequence ID" value="KAL0379591.1"/>
    <property type="molecule type" value="Genomic_DNA"/>
</dbReference>
<comment type="caution">
    <text evidence="2">The sequence shown here is derived from an EMBL/GenBank/DDBJ whole genome shotgun (WGS) entry which is preliminary data.</text>
</comment>
<protein>
    <submittedName>
        <fullName evidence="2">Protein-ribulosamine 3-kinase, chloroplastic</fullName>
    </submittedName>
</protein>
<reference evidence="2" key="1">
    <citation type="submission" date="2020-06" db="EMBL/GenBank/DDBJ databases">
        <authorList>
            <person name="Li T."/>
            <person name="Hu X."/>
            <person name="Zhang T."/>
            <person name="Song X."/>
            <person name="Zhang H."/>
            <person name="Dai N."/>
            <person name="Sheng W."/>
            <person name="Hou X."/>
            <person name="Wei L."/>
        </authorList>
    </citation>
    <scope>NUCLEOTIDE SEQUENCE</scope>
    <source>
        <strain evidence="2">G01</strain>
        <tissue evidence="2">Leaf</tissue>
    </source>
</reference>
<dbReference type="PANTHER" id="PTHR37697:SF2">
    <property type="entry name" value="AP2-LIKE ETHYLENE-RESPONSIVE TRANSCRIPTION FACTOR SNZ"/>
    <property type="match status" value="1"/>
</dbReference>
<proteinExistence type="predicted"/>
<gene>
    <name evidence="2" type="ORF">Sangu_0023400</name>
</gene>
<evidence type="ECO:0000313" key="2">
    <source>
        <dbReference type="EMBL" id="KAL0379591.1"/>
    </source>
</evidence>
<sequence length="325" mass="36155">MDITRQSLECHAGFGGSFYSAYFEVKALVKLISLVPTFLTCYPRCLVANSDVYILGSNSQLLLYQVMPKQPGFEQRRDLYMLYHYLNHYNLFGSGYRSSAMSIIDDYLRMLKRFAEATLGKAKRSWIDVNSSSTRVCKKLSETESTNTDNGGGEGDINCTRRIGSSSRASNPNGEATPHHHRPLSTPPNSRHPPLRPPPSLSFLSHHHPPTPTPPHHPQSTILPPENSVSSAVGGGGHDDDEGGEGEPMQVGDDEDEQDSRAATTVEKVEERMRECFIQNKRPKRQLSPSAAEQWRSYENYAAAGEFDPVGTKLRSLGLVYQFHA</sequence>
<dbReference type="PANTHER" id="PTHR37697">
    <property type="entry name" value="AP2-LIKE ETHYLENE-RESPONSIVE TRANSCRIPTION FACTOR SNZ"/>
    <property type="match status" value="1"/>
</dbReference>
<accession>A0AAW2RJK4</accession>
<dbReference type="Pfam" id="PF03881">
    <property type="entry name" value="Fructosamin_kin"/>
    <property type="match status" value="1"/>
</dbReference>